<dbReference type="GO" id="GO:0045944">
    <property type="term" value="P:positive regulation of transcription by RNA polymerase II"/>
    <property type="evidence" value="ECO:0007669"/>
    <property type="project" value="TreeGrafter"/>
</dbReference>
<dbReference type="InterPro" id="IPR001487">
    <property type="entry name" value="Bromodomain"/>
</dbReference>
<keyword evidence="13" id="KW-0012">Acyltransferase</keyword>
<feature type="domain" description="Bromo" evidence="17">
    <location>
        <begin position="691"/>
        <end position="761"/>
    </location>
</feature>
<dbReference type="SMART" id="SM00297">
    <property type="entry name" value="BROMO"/>
    <property type="match status" value="1"/>
</dbReference>
<dbReference type="InterPro" id="IPR009464">
    <property type="entry name" value="PCAF_N"/>
</dbReference>
<organism evidence="19 20">
    <name type="scientific">Trichinella spiralis</name>
    <name type="common">Trichina worm</name>
    <dbReference type="NCBI Taxonomy" id="6334"/>
    <lineage>
        <taxon>Eukaryota</taxon>
        <taxon>Metazoa</taxon>
        <taxon>Ecdysozoa</taxon>
        <taxon>Nematoda</taxon>
        <taxon>Enoplea</taxon>
        <taxon>Dorylaimia</taxon>
        <taxon>Trichinellida</taxon>
        <taxon>Trichinellidae</taxon>
        <taxon>Trichinella</taxon>
    </lineage>
</organism>
<evidence type="ECO:0000256" key="1">
    <source>
        <dbReference type="ARBA" id="ARBA00004123"/>
    </source>
</evidence>
<keyword evidence="11" id="KW-0206">Cytoskeleton</keyword>
<dbReference type="SUPFAM" id="SSF55729">
    <property type="entry name" value="Acyl-CoA N-acyltransferases (Nat)"/>
    <property type="match status" value="1"/>
</dbReference>
<evidence type="ECO:0000256" key="8">
    <source>
        <dbReference type="ARBA" id="ARBA00023117"/>
    </source>
</evidence>
<dbReference type="InterPro" id="IPR000182">
    <property type="entry name" value="GNAT_dom"/>
</dbReference>
<evidence type="ECO:0000256" key="6">
    <source>
        <dbReference type="ARBA" id="ARBA00022853"/>
    </source>
</evidence>
<keyword evidence="9" id="KW-0010">Activator</keyword>
<dbReference type="PRINTS" id="PR00503">
    <property type="entry name" value="BROMODOMAIN"/>
</dbReference>
<evidence type="ECO:0000256" key="3">
    <source>
        <dbReference type="ARBA" id="ARBA00008607"/>
    </source>
</evidence>
<feature type="region of interest" description="Disordered" evidence="16">
    <location>
        <begin position="1"/>
        <end position="21"/>
    </location>
</feature>
<dbReference type="InterPro" id="IPR029063">
    <property type="entry name" value="SAM-dependent_MTases_sf"/>
</dbReference>
<dbReference type="GO" id="GO:0005634">
    <property type="term" value="C:nucleus"/>
    <property type="evidence" value="ECO:0007669"/>
    <property type="project" value="UniProtKB-SubCell"/>
</dbReference>
<dbReference type="SUPFAM" id="SSF47370">
    <property type="entry name" value="Bromodomain"/>
    <property type="match status" value="1"/>
</dbReference>
<comment type="similarity">
    <text evidence="3">Belongs to the acetyltransferase family. GCN5 subfamily.</text>
</comment>
<dbReference type="EC" id="2.3.1.48" evidence="4"/>
<comment type="subcellular location">
    <subcellularLocation>
        <location evidence="2">Cytoplasm</location>
        <location evidence="2">Cytoskeleton</location>
        <location evidence="2">Microtubule organizing center</location>
        <location evidence="2">Centrosome</location>
    </subcellularLocation>
    <subcellularLocation>
        <location evidence="1">Nucleus</location>
    </subcellularLocation>
</comment>
<evidence type="ECO:0000256" key="9">
    <source>
        <dbReference type="ARBA" id="ARBA00023159"/>
    </source>
</evidence>
<evidence type="ECO:0000256" key="13">
    <source>
        <dbReference type="ARBA" id="ARBA00023315"/>
    </source>
</evidence>
<accession>A0A0V1BJB4</accession>
<feature type="domain" description="N-acetyltransferase" evidence="18">
    <location>
        <begin position="440"/>
        <end position="588"/>
    </location>
</feature>
<reference evidence="19 20" key="1">
    <citation type="submission" date="2015-01" db="EMBL/GenBank/DDBJ databases">
        <title>Evolution of Trichinella species and genotypes.</title>
        <authorList>
            <person name="Korhonen P.K."/>
            <person name="Edoardo P."/>
            <person name="Giuseppe L.R."/>
            <person name="Gasser R.B."/>
        </authorList>
    </citation>
    <scope>NUCLEOTIDE SEQUENCE [LARGE SCALE GENOMIC DNA]</scope>
    <source>
        <strain evidence="19">ISS3</strain>
    </source>
</reference>
<evidence type="ECO:0000256" key="16">
    <source>
        <dbReference type="SAM" id="MobiDB-lite"/>
    </source>
</evidence>
<feature type="non-terminal residue" evidence="19">
    <location>
        <position position="1"/>
    </location>
</feature>
<protein>
    <recommendedName>
        <fullName evidence="4">histone acetyltransferase</fullName>
        <ecNumber evidence="4">2.3.1.48</ecNumber>
    </recommendedName>
</protein>
<dbReference type="CDD" id="cd02440">
    <property type="entry name" value="AdoMet_MTases"/>
    <property type="match status" value="2"/>
</dbReference>
<dbReference type="InterPro" id="IPR025714">
    <property type="entry name" value="Methyltranfer_dom"/>
</dbReference>
<dbReference type="Pfam" id="PF13847">
    <property type="entry name" value="Methyltransf_31"/>
    <property type="match status" value="1"/>
</dbReference>
<dbReference type="GO" id="GO:0140672">
    <property type="term" value="C:ATAC complex"/>
    <property type="evidence" value="ECO:0007669"/>
    <property type="project" value="TreeGrafter"/>
</dbReference>
<evidence type="ECO:0000256" key="15">
    <source>
        <dbReference type="PROSITE-ProRule" id="PRU00035"/>
    </source>
</evidence>
<dbReference type="PROSITE" id="PS50014">
    <property type="entry name" value="BROMODOMAIN_2"/>
    <property type="match status" value="1"/>
</dbReference>
<keyword evidence="20" id="KW-1185">Reference proteome</keyword>
<feature type="region of interest" description="Disordered" evidence="16">
    <location>
        <begin position="353"/>
        <end position="375"/>
    </location>
</feature>
<dbReference type="Gene3D" id="3.40.630.30">
    <property type="match status" value="1"/>
</dbReference>
<dbReference type="eggNOG" id="KOG1472">
    <property type="taxonomic scope" value="Eukaryota"/>
</dbReference>
<keyword evidence="7" id="KW-0805">Transcription regulation</keyword>
<dbReference type="InterPro" id="IPR036427">
    <property type="entry name" value="Bromodomain-like_sf"/>
</dbReference>
<keyword evidence="5 19" id="KW-0808">Transferase</keyword>
<dbReference type="OrthoDB" id="1937912at2759"/>
<evidence type="ECO:0000256" key="12">
    <source>
        <dbReference type="ARBA" id="ARBA00023242"/>
    </source>
</evidence>
<keyword evidence="12" id="KW-0539">Nucleus</keyword>
<name>A0A0V1BJB4_TRISP</name>
<evidence type="ECO:0000256" key="14">
    <source>
        <dbReference type="ARBA" id="ARBA00048940"/>
    </source>
</evidence>
<dbReference type="Proteomes" id="UP000054776">
    <property type="component" value="Unassembled WGS sequence"/>
</dbReference>
<comment type="caution">
    <text evidence="19">The sequence shown here is derived from an EMBL/GenBank/DDBJ whole genome shotgun (WGS) entry which is preliminary data.</text>
</comment>
<gene>
    <name evidence="19" type="primary">Kat2a</name>
    <name evidence="19" type="ORF">T01_5277</name>
</gene>
<dbReference type="PANTHER" id="PTHR45750:SF3">
    <property type="entry name" value="HISTONE ACETYLTRANSFERASE"/>
    <property type="match status" value="1"/>
</dbReference>
<dbReference type="InterPro" id="IPR016181">
    <property type="entry name" value="Acyl_CoA_acyltransferase"/>
</dbReference>
<dbReference type="CDD" id="cd05509">
    <property type="entry name" value="Bromo_gcn5_like"/>
    <property type="match status" value="1"/>
</dbReference>
<evidence type="ECO:0000256" key="7">
    <source>
        <dbReference type="ARBA" id="ARBA00023015"/>
    </source>
</evidence>
<dbReference type="SUPFAM" id="SSF53335">
    <property type="entry name" value="S-adenosyl-L-methionine-dependent methyltransferases"/>
    <property type="match status" value="2"/>
</dbReference>
<keyword evidence="10" id="KW-0804">Transcription</keyword>
<keyword evidence="8 15" id="KW-0103">Bromodomain</keyword>
<proteinExistence type="inferred from homology"/>
<evidence type="ECO:0000256" key="10">
    <source>
        <dbReference type="ARBA" id="ARBA00023163"/>
    </source>
</evidence>
<evidence type="ECO:0000259" key="18">
    <source>
        <dbReference type="PROSITE" id="PS51186"/>
    </source>
</evidence>
<keyword evidence="6" id="KW-0156">Chromatin regulator</keyword>
<dbReference type="GO" id="GO:0043992">
    <property type="term" value="F:histone H3K9 acetyltransferase activity"/>
    <property type="evidence" value="ECO:0007669"/>
    <property type="project" value="UniProtKB-ARBA"/>
</dbReference>
<keyword evidence="11" id="KW-0963">Cytoplasm</keyword>
<sequence length="1496" mass="171646">LDANEMAECSRQKASTSNGEKMTNLSALPRNVKIAKLGCYGKCQVRRCRCRGWKRHHCWQDSLPATEVHLSETCRLCGDPFRCHINHLKDKTDDEIDKLMEMALTMERLYAIKQRETNENRKMLYHCIFMSLRHCISEGRSYQLECPLGNPPFESPNVMELLKLFQASNHASGSIEKDAKDATAVDLFVAWIDSCVLLAPEQVLNPKTLEDLIQVEYAVHYGRWFLFCHVPARWECLKPQKPSVIFGATFLLSVFDSLRSGLLKEISQYADRSFSMVNRVDSLFDHLHAFLLDTKCWSQPCLQRSLISLPNSLSFHYYNDLNVKSERATLKEGPSECAINGDRLTVPSTSTINHTASQVGRKRRRSSLANSNPEINSKVKMEKPIDVNNKETMDQYLQRVIADLEKCKKERRLEPVLGVELAREEEATGVISVHVVNNNLELDQDGRKLLWLLQLQNVFALQLPRMPLEYIARIVFDYKHKNLILVKNEVVIGGISFRMFPAQDFSEIVFCAVVGSEQVKGYGTHMMNHLKDYHVQKGIYDFLTFADEFAVGYFKKQGFSESIHVPKSRYQGYIKEYEGAAFMACKLNPKVNYCFLGPLIKKQKEVLHLLTDRISCSQPSADVIYQAPKFDSTVTLPLKLETIAGIVCVCVCAREIESVIESGFQMPTDYTCNLSSEELNSKLRAILNKVRNSFAAWPFLKPVNAEEVPDYYGYIKYPIDLRTMGERIRSGYYCHPKLFKADMMRMFSNCKHFNHETTEYYKAAVSLQKVFLNLWAKEKWESTKVNAPQTNRTFGLLSTRAQISRRLTVHFVNNAVEFPFENISTFSLVFVPVYLCKFFRLTVEMSGTDMNTLPNDIDEFATSRFWETFYQKTGNNFEWYGEFRTFGSVLMKYLKHSDDILQIGCGSSCLADSLYDNGYKNIVSIDIVRSVIRKQIHRNRKRRPELTFSRGDATNLEYADESFNAVLDKGTLDAVMSTKTEKCLDRANAMFAEVHRVLKTNGRYIVLSLCQSFVFEAWINFFSEKNYMLRAVCGSNDFDSGVMFPLPLFFLVAIKLSSPLQDPVMEVYNRKMRRTVCTSIEEMGKCIIEAQSYSMFSFYMRTSPLNFERQVQILQEFDGNIRYTMYLVEDSTFTDYSSLYAIFIVPPNKQREWLYSCTEGRKKLCRLSKVKRLAVVIVRNSNYDIVEVRKDLDTIVMDFAPIELLNGTALYLTVDSPNLSSKILEKGVTMYSGDYLIMDEKEGDHLFRRIVFSEYPGVVQSEARLLQNSQQVDLNYLTCSHHSEFLHSLPAKWTTGDQEIRILIVGLGGGSLPMYIRNNFPSFHVVVVEIDPCVVEAAKKWFSFVADERLRVEVDDGVRYVRNAFFRKEHFDAILIDVASSDHVDGLFAPLPQFVAVEILQVYKELLYPNGVIAFNVMAYLESKVDEIINDLRTIFPFTKTKKMKNYINQLVFASLDPNYGDNFNSTDSDDSMSVIVTEFSANLTLSNTVQLSNSA</sequence>
<dbReference type="CDD" id="cd04301">
    <property type="entry name" value="NAT_SF"/>
    <property type="match status" value="1"/>
</dbReference>
<dbReference type="PROSITE" id="PS51186">
    <property type="entry name" value="GNAT"/>
    <property type="match status" value="1"/>
</dbReference>
<dbReference type="Pfam" id="PF00439">
    <property type="entry name" value="Bromodomain"/>
    <property type="match status" value="1"/>
</dbReference>
<evidence type="ECO:0000313" key="20">
    <source>
        <dbReference type="Proteomes" id="UP000054776"/>
    </source>
</evidence>
<dbReference type="Gene3D" id="1.20.920.10">
    <property type="entry name" value="Bromodomain-like"/>
    <property type="match status" value="1"/>
</dbReference>
<evidence type="ECO:0000313" key="19">
    <source>
        <dbReference type="EMBL" id="KRY37009.1"/>
    </source>
</evidence>
<evidence type="ECO:0000256" key="11">
    <source>
        <dbReference type="ARBA" id="ARBA00023212"/>
    </source>
</evidence>
<dbReference type="Gene3D" id="3.40.50.150">
    <property type="entry name" value="Vaccinia Virus protein VP39"/>
    <property type="match status" value="2"/>
</dbReference>
<dbReference type="EMBL" id="JYDH01000037">
    <property type="protein sequence ID" value="KRY37009.1"/>
    <property type="molecule type" value="Genomic_DNA"/>
</dbReference>
<dbReference type="PROSITE" id="PS00633">
    <property type="entry name" value="BROMODOMAIN_1"/>
    <property type="match status" value="1"/>
</dbReference>
<evidence type="ECO:0000256" key="2">
    <source>
        <dbReference type="ARBA" id="ARBA00004300"/>
    </source>
</evidence>
<dbReference type="GO" id="GO:0005813">
    <property type="term" value="C:centrosome"/>
    <property type="evidence" value="ECO:0007669"/>
    <property type="project" value="UniProtKB-SubCell"/>
</dbReference>
<evidence type="ECO:0000256" key="4">
    <source>
        <dbReference type="ARBA" id="ARBA00013184"/>
    </source>
</evidence>
<dbReference type="InterPro" id="IPR018359">
    <property type="entry name" value="Bromodomain_CS"/>
</dbReference>
<comment type="catalytic activity">
    <reaction evidence="14">
        <text>L-lysyl-[histone] + acetyl-CoA = N(6)-acetyl-L-lysyl-[histone] + CoA + H(+)</text>
        <dbReference type="Rhea" id="RHEA:21992"/>
        <dbReference type="Rhea" id="RHEA-COMP:9845"/>
        <dbReference type="Rhea" id="RHEA-COMP:11338"/>
        <dbReference type="ChEBI" id="CHEBI:15378"/>
        <dbReference type="ChEBI" id="CHEBI:29969"/>
        <dbReference type="ChEBI" id="CHEBI:57287"/>
        <dbReference type="ChEBI" id="CHEBI:57288"/>
        <dbReference type="ChEBI" id="CHEBI:61930"/>
        <dbReference type="EC" id="2.3.1.48"/>
    </reaction>
    <physiologicalReaction direction="left-to-right" evidence="14">
        <dbReference type="Rhea" id="RHEA:21993"/>
    </physiologicalReaction>
</comment>
<dbReference type="Pfam" id="PF00583">
    <property type="entry name" value="Acetyltransf_1"/>
    <property type="match status" value="1"/>
</dbReference>
<evidence type="ECO:0000259" key="17">
    <source>
        <dbReference type="PROSITE" id="PS50014"/>
    </source>
</evidence>
<evidence type="ECO:0000256" key="5">
    <source>
        <dbReference type="ARBA" id="ARBA00022679"/>
    </source>
</evidence>
<feature type="compositionally biased region" description="Polar residues" evidence="16">
    <location>
        <begin position="12"/>
        <end position="21"/>
    </location>
</feature>
<dbReference type="PANTHER" id="PTHR45750">
    <property type="entry name" value="GH11602P"/>
    <property type="match status" value="1"/>
</dbReference>
<dbReference type="Pfam" id="PF06466">
    <property type="entry name" value="PCAF_N"/>
    <property type="match status" value="1"/>
</dbReference>
<dbReference type="InterPro" id="IPR037800">
    <property type="entry name" value="GCN5"/>
</dbReference>
<dbReference type="Pfam" id="PF01564">
    <property type="entry name" value="Spermine_synth"/>
    <property type="match status" value="1"/>
</dbReference>